<dbReference type="InterPro" id="IPR006127">
    <property type="entry name" value="ZnuA-like"/>
</dbReference>
<dbReference type="Proteomes" id="UP001196408">
    <property type="component" value="Unassembled WGS sequence"/>
</dbReference>
<dbReference type="EMBL" id="JAHOEL010000022">
    <property type="protein sequence ID" value="MBV3392600.1"/>
    <property type="molecule type" value="Genomic_DNA"/>
</dbReference>
<organism evidence="6 8">
    <name type="scientific">Catenibacterium mitsuokai</name>
    <dbReference type="NCBI Taxonomy" id="100886"/>
    <lineage>
        <taxon>Bacteria</taxon>
        <taxon>Bacillati</taxon>
        <taxon>Bacillota</taxon>
        <taxon>Erysipelotrichia</taxon>
        <taxon>Erysipelotrichales</taxon>
        <taxon>Coprobacillaceae</taxon>
        <taxon>Catenibacterium</taxon>
    </lineage>
</organism>
<evidence type="ECO:0000313" key="7">
    <source>
        <dbReference type="EMBL" id="MBV3392600.1"/>
    </source>
</evidence>
<evidence type="ECO:0000313" key="6">
    <source>
        <dbReference type="EMBL" id="MBV3383010.1"/>
    </source>
</evidence>
<dbReference type="GO" id="GO:0046872">
    <property type="term" value="F:metal ion binding"/>
    <property type="evidence" value="ECO:0007669"/>
    <property type="project" value="InterPro"/>
</dbReference>
<evidence type="ECO:0000256" key="4">
    <source>
        <dbReference type="SAM" id="MobiDB-lite"/>
    </source>
</evidence>
<keyword evidence="2" id="KW-0813">Transport</keyword>
<feature type="compositionally biased region" description="Basic and acidic residues" evidence="4">
    <location>
        <begin position="122"/>
        <end position="131"/>
    </location>
</feature>
<dbReference type="PROSITE" id="PS51257">
    <property type="entry name" value="PROKAR_LIPOPROTEIN"/>
    <property type="match status" value="1"/>
</dbReference>
<dbReference type="RefSeq" id="WP_217747804.1">
    <property type="nucleotide sequence ID" value="NZ_JAHOEB010000022.1"/>
</dbReference>
<evidence type="ECO:0000256" key="1">
    <source>
        <dbReference type="ARBA" id="ARBA00011028"/>
    </source>
</evidence>
<evidence type="ECO:0000256" key="5">
    <source>
        <dbReference type="SAM" id="SignalP"/>
    </source>
</evidence>
<feature type="chain" id="PRO_5043711338" evidence="5">
    <location>
        <begin position="21"/>
        <end position="311"/>
    </location>
</feature>
<dbReference type="AlphaFoldDB" id="A0AAW4MUX5"/>
<accession>A0AAW4MUX5</accession>
<proteinExistence type="inferred from homology"/>
<evidence type="ECO:0000313" key="8">
    <source>
        <dbReference type="Proteomes" id="UP001196408"/>
    </source>
</evidence>
<dbReference type="PANTHER" id="PTHR42953:SF3">
    <property type="entry name" value="HIGH-AFFINITY ZINC UPTAKE SYSTEM PROTEIN ZNUA"/>
    <property type="match status" value="1"/>
</dbReference>
<feature type="region of interest" description="Disordered" evidence="4">
    <location>
        <begin position="122"/>
        <end position="142"/>
    </location>
</feature>
<dbReference type="InterPro" id="IPR050492">
    <property type="entry name" value="Bact_metal-bind_prot9"/>
</dbReference>
<comment type="similarity">
    <text evidence="1">Belongs to the bacterial solute-binding protein 9 family.</text>
</comment>
<gene>
    <name evidence="6" type="ORF">KSV97_07220</name>
    <name evidence="7" type="ORF">KSW06_04875</name>
</gene>
<dbReference type="Pfam" id="PF01297">
    <property type="entry name" value="ZnuA"/>
    <property type="match status" value="1"/>
</dbReference>
<dbReference type="Proteomes" id="UP001197492">
    <property type="component" value="Unassembled WGS sequence"/>
</dbReference>
<dbReference type="PANTHER" id="PTHR42953">
    <property type="entry name" value="HIGH-AFFINITY ZINC UPTAKE SYSTEM PROTEIN ZNUA-RELATED"/>
    <property type="match status" value="1"/>
</dbReference>
<protein>
    <submittedName>
        <fullName evidence="6">Metal ABC transporter substrate-binding protein</fullName>
    </submittedName>
</protein>
<keyword evidence="3 5" id="KW-0732">Signal</keyword>
<evidence type="ECO:0000256" key="3">
    <source>
        <dbReference type="ARBA" id="ARBA00022729"/>
    </source>
</evidence>
<comment type="caution">
    <text evidence="6">The sequence shown here is derived from an EMBL/GenBank/DDBJ whole genome shotgun (WGS) entry which is preliminary data.</text>
</comment>
<dbReference type="EMBL" id="JAHOEF010000042">
    <property type="protein sequence ID" value="MBV3383010.1"/>
    <property type="molecule type" value="Genomic_DNA"/>
</dbReference>
<evidence type="ECO:0000256" key="2">
    <source>
        <dbReference type="ARBA" id="ARBA00022448"/>
    </source>
</evidence>
<name>A0AAW4MUX5_9FIRM</name>
<feature type="signal peptide" evidence="5">
    <location>
        <begin position="1"/>
        <end position="20"/>
    </location>
</feature>
<dbReference type="GO" id="GO:0030001">
    <property type="term" value="P:metal ion transport"/>
    <property type="evidence" value="ECO:0007669"/>
    <property type="project" value="InterPro"/>
</dbReference>
<reference evidence="6 9" key="1">
    <citation type="submission" date="2021-06" db="EMBL/GenBank/DDBJ databases">
        <title>Collection of gut derived symbiotic bacterial strains cultured from healthy donors.</title>
        <authorList>
            <person name="Lin H."/>
            <person name="Littmann E."/>
            <person name="Pamer E.G."/>
        </authorList>
    </citation>
    <scope>NUCLEOTIDE SEQUENCE</scope>
    <source>
        <strain evidence="7 9">MSK.21.70</strain>
        <strain evidence="6">MSK.21.82</strain>
    </source>
</reference>
<sequence length="311" mass="35493">MLKKISLFILSLLLMTGCTTETKKKSFNIVVTNFPCYDFVRAITKNDQDISVKMLIKPGMDSHSYEPSPQDMVAIKESDLFFYVGGESDEWVDSLLVDMDSKRIVKMLDLVSHLQHEEHVEGMEEEKHEEHDEHEEEYDEHVWTSPKNAMEIVSGLNKRMCALDQKHASKFSENTENYIKQIASVDSSFKQIVKQAKRKDIVVGDRFPLLYFAKEYGLTYSAAFPGCSEQTEPSASTISYLIDKVKKDHNPVIFKIELSNGQIARTISEETGAKVRTIQSMHNVSEEDFNNGETYVSIMRKNAKAVKEALQ</sequence>
<evidence type="ECO:0000313" key="9">
    <source>
        <dbReference type="Proteomes" id="UP001197492"/>
    </source>
</evidence>
<keyword evidence="9" id="KW-1185">Reference proteome</keyword>